<reference evidence="4 5" key="1">
    <citation type="submission" date="2018-01" db="EMBL/GenBank/DDBJ databases">
        <authorList>
            <person name="Clerissi C."/>
        </authorList>
    </citation>
    <scope>NUCLEOTIDE SEQUENCE [LARGE SCALE GENOMIC DNA]</scope>
    <source>
        <strain evidence="4">Cupriavidus oxalaticus LMG 2235</strain>
    </source>
</reference>
<dbReference type="Gene3D" id="3.40.30.110">
    <property type="match status" value="2"/>
</dbReference>
<evidence type="ECO:0000313" key="2">
    <source>
        <dbReference type="EMBL" id="QEZ46429.1"/>
    </source>
</evidence>
<dbReference type="Proteomes" id="UP000256862">
    <property type="component" value="Chromosome CO2235"/>
</dbReference>
<keyword evidence="2" id="KW-0808">Transferase</keyword>
<sequence length="311" mass="33523">MADIILHQYATSPFSEKVRLLLGAKGLAWQAVEIPAILPKPDLLALTGGYRRTPVMQVGADIYCDTALICEVIDTLAPSPPLYPPAQAAVARVMAAWFDSALFTAAATYVFQPDGVASMLGHLSPAQVQAFVADRKAMRGDTNALRMPPPEATAQLHETFGRLETQFAAGVEHVAGPLLSVADFSLYHNLWFIRRAGALAQMLEAYPRLQAWYARMNTFGHGRPRVVGGEQAIGVALSADPVALDEGVREGEGLQPGDAVTITPTDYARDPVAGVLLALGPHRVTLRRQDPRAGALNVHFPRQGYQVRRAA</sequence>
<organism evidence="2 6">
    <name type="scientific">Cupriavidus oxalaticus</name>
    <dbReference type="NCBI Taxonomy" id="96344"/>
    <lineage>
        <taxon>Bacteria</taxon>
        <taxon>Pseudomonadati</taxon>
        <taxon>Pseudomonadota</taxon>
        <taxon>Betaproteobacteria</taxon>
        <taxon>Burkholderiales</taxon>
        <taxon>Burkholderiaceae</taxon>
        <taxon>Cupriavidus</taxon>
    </lineage>
</organism>
<reference evidence="3 7" key="3">
    <citation type="submission" date="2021-02" db="EMBL/GenBank/DDBJ databases">
        <title>Complete Genome Sequence of Cupriavidus oxalaticus Strain Ox1, a Soil Oxalate-Degrading Species.</title>
        <authorList>
            <person name="Palmieri F."/>
            <person name="Udriet P."/>
            <person name="Deuasquier M."/>
            <person name="Beaudoing E."/>
            <person name="Johnson S.L."/>
            <person name="Davenport K.W."/>
            <person name="Chain P.S."/>
            <person name="Bindschedler S."/>
            <person name="Junier P."/>
        </authorList>
    </citation>
    <scope>NUCLEOTIDE SEQUENCE [LARGE SCALE GENOMIC DNA]</scope>
    <source>
        <strain evidence="3 7">Ox1</strain>
    </source>
</reference>
<dbReference type="InterPro" id="IPR050983">
    <property type="entry name" value="GST_Omega/HSP26"/>
</dbReference>
<dbReference type="Proteomes" id="UP000325743">
    <property type="component" value="Chromosome 2"/>
</dbReference>
<reference evidence="2 6" key="2">
    <citation type="submission" date="2018-09" db="EMBL/GenBank/DDBJ databases">
        <title>Complete genome sequence of Cupriavidus oxalaticus T2, a bacterium capable of phenol tolerance and degradation.</title>
        <authorList>
            <person name="Yan J."/>
        </authorList>
    </citation>
    <scope>NUCLEOTIDE SEQUENCE [LARGE SCALE GENOMIC DNA]</scope>
    <source>
        <strain evidence="2 6">T2</strain>
    </source>
</reference>
<accession>A0A375G277</accession>
<evidence type="ECO:0000313" key="7">
    <source>
        <dbReference type="Proteomes" id="UP000623307"/>
    </source>
</evidence>
<dbReference type="InterPro" id="IPR004045">
    <property type="entry name" value="Glutathione_S-Trfase_N"/>
</dbReference>
<evidence type="ECO:0000313" key="6">
    <source>
        <dbReference type="Proteomes" id="UP000325743"/>
    </source>
</evidence>
<protein>
    <submittedName>
        <fullName evidence="2 4">Glutathione S-transferase</fullName>
    </submittedName>
</protein>
<dbReference type="EMBL" id="CP069812">
    <property type="protein sequence ID" value="QRQ95572.1"/>
    <property type="molecule type" value="Genomic_DNA"/>
</dbReference>
<dbReference type="InterPro" id="IPR010987">
    <property type="entry name" value="Glutathione-S-Trfase_C-like"/>
</dbReference>
<dbReference type="PANTHER" id="PTHR43968">
    <property type="match status" value="1"/>
</dbReference>
<dbReference type="GO" id="GO:0016740">
    <property type="term" value="F:transferase activity"/>
    <property type="evidence" value="ECO:0007669"/>
    <property type="project" value="UniProtKB-KW"/>
</dbReference>
<dbReference type="PANTHER" id="PTHR43968:SF6">
    <property type="entry name" value="GLUTATHIONE S-TRANSFERASE OMEGA"/>
    <property type="match status" value="1"/>
</dbReference>
<dbReference type="GeneID" id="303491692"/>
<dbReference type="AlphaFoldDB" id="A0A375G277"/>
<dbReference type="PROSITE" id="PS50405">
    <property type="entry name" value="GST_CTER"/>
    <property type="match status" value="1"/>
</dbReference>
<dbReference type="Pfam" id="PF13417">
    <property type="entry name" value="GST_N_3"/>
    <property type="match status" value="1"/>
</dbReference>
<evidence type="ECO:0000313" key="3">
    <source>
        <dbReference type="EMBL" id="QRQ95572.1"/>
    </source>
</evidence>
<dbReference type="EMBL" id="CP032519">
    <property type="protein sequence ID" value="QEZ46429.1"/>
    <property type="molecule type" value="Genomic_DNA"/>
</dbReference>
<evidence type="ECO:0000313" key="4">
    <source>
        <dbReference type="EMBL" id="SPC12116.1"/>
    </source>
</evidence>
<dbReference type="InterPro" id="IPR036249">
    <property type="entry name" value="Thioredoxin-like_sf"/>
</dbReference>
<dbReference type="EMBL" id="OGUS01000112">
    <property type="protein sequence ID" value="SPC12116.1"/>
    <property type="molecule type" value="Genomic_DNA"/>
</dbReference>
<gene>
    <name evidence="4" type="ORF">CO2235_120006</name>
    <name evidence="2" type="ORF">D2917_19470</name>
    <name evidence="3" type="ORF">JTE92_19235</name>
</gene>
<dbReference type="OrthoDB" id="5791869at2"/>
<dbReference type="Pfam" id="PF13410">
    <property type="entry name" value="GST_C_2"/>
    <property type="match status" value="1"/>
</dbReference>
<dbReference type="SUPFAM" id="SSF47616">
    <property type="entry name" value="GST C-terminal domain-like"/>
    <property type="match status" value="1"/>
</dbReference>
<dbReference type="GO" id="GO:0005737">
    <property type="term" value="C:cytoplasm"/>
    <property type="evidence" value="ECO:0007669"/>
    <property type="project" value="TreeGrafter"/>
</dbReference>
<dbReference type="InterPro" id="IPR036282">
    <property type="entry name" value="Glutathione-S-Trfase_C_sf"/>
</dbReference>
<dbReference type="SUPFAM" id="SSF52833">
    <property type="entry name" value="Thioredoxin-like"/>
    <property type="match status" value="1"/>
</dbReference>
<dbReference type="RefSeq" id="WP_063241865.1">
    <property type="nucleotide sequence ID" value="NZ_CP032519.1"/>
</dbReference>
<dbReference type="CDD" id="cd00570">
    <property type="entry name" value="GST_N_family"/>
    <property type="match status" value="1"/>
</dbReference>
<feature type="domain" description="GST C-terminal" evidence="1">
    <location>
        <begin position="84"/>
        <end position="235"/>
    </location>
</feature>
<proteinExistence type="predicted"/>
<dbReference type="Proteomes" id="UP000623307">
    <property type="component" value="Chromosome 2"/>
</dbReference>
<name>A0A375G277_9BURK</name>
<evidence type="ECO:0000313" key="5">
    <source>
        <dbReference type="Proteomes" id="UP000256862"/>
    </source>
</evidence>
<keyword evidence="7" id="KW-1185">Reference proteome</keyword>
<evidence type="ECO:0000259" key="1">
    <source>
        <dbReference type="PROSITE" id="PS50405"/>
    </source>
</evidence>